<reference evidence="1" key="1">
    <citation type="submission" date="2017-02" db="UniProtKB">
        <authorList>
            <consortium name="WormBaseParasite"/>
        </authorList>
    </citation>
    <scope>IDENTIFICATION</scope>
</reference>
<dbReference type="WBParaSite" id="NBR_0000495701-mRNA-1">
    <property type="protein sequence ID" value="NBR_0000495701-mRNA-1"/>
    <property type="gene ID" value="NBR_0000495701"/>
</dbReference>
<accession>A0A0N4XR05</accession>
<dbReference type="AlphaFoldDB" id="A0A0N4XR05"/>
<name>A0A0N4XR05_NIPBR</name>
<evidence type="ECO:0000313" key="1">
    <source>
        <dbReference type="WBParaSite" id="NBR_0000495701-mRNA-1"/>
    </source>
</evidence>
<organism evidence="1">
    <name type="scientific">Nippostrongylus brasiliensis</name>
    <name type="common">Rat hookworm</name>
    <dbReference type="NCBI Taxonomy" id="27835"/>
    <lineage>
        <taxon>Eukaryota</taxon>
        <taxon>Metazoa</taxon>
        <taxon>Ecdysozoa</taxon>
        <taxon>Nematoda</taxon>
        <taxon>Chromadorea</taxon>
        <taxon>Rhabditida</taxon>
        <taxon>Rhabditina</taxon>
        <taxon>Rhabditomorpha</taxon>
        <taxon>Strongyloidea</taxon>
        <taxon>Heligmosomidae</taxon>
        <taxon>Nippostrongylus</taxon>
    </lineage>
</organism>
<proteinExistence type="predicted"/>
<sequence length="142" mass="13121">LINLEGIVSGGGLQPGLGQGLVLPGGGVVVPANTAAAGPGGGLQSGVGQGLALPIVQPGGVVVPAKTGGGLQTGLGQSPALPGLQGGGVTVPANTVVAGQRSPNVGTVGGQGLQGLKGADINATMALVNRVLNEIVGATSTG</sequence>
<protein>
    <submittedName>
        <fullName evidence="1">Collagen-like protein</fullName>
    </submittedName>
</protein>